<dbReference type="PANTHER" id="PTHR34475:SF1">
    <property type="entry name" value="CYTOSKELETON PROTEIN RODZ"/>
    <property type="match status" value="1"/>
</dbReference>
<dbReference type="InterPro" id="IPR050400">
    <property type="entry name" value="Bact_Cytoskel_RodZ"/>
</dbReference>
<dbReference type="Pfam" id="PF13464">
    <property type="entry name" value="RodZ_C"/>
    <property type="match status" value="1"/>
</dbReference>
<evidence type="ECO:0000256" key="1">
    <source>
        <dbReference type="SAM" id="MobiDB-lite"/>
    </source>
</evidence>
<protein>
    <submittedName>
        <fullName evidence="3">Transcriptional regulator, XRE family</fullName>
    </submittedName>
</protein>
<feature type="domain" description="HTH cro/C1-type" evidence="2">
    <location>
        <begin position="22"/>
        <end position="52"/>
    </location>
</feature>
<dbReference type="InterPro" id="IPR010982">
    <property type="entry name" value="Lambda_DNA-bd_dom_sf"/>
</dbReference>
<dbReference type="SMART" id="SM00530">
    <property type="entry name" value="HTH_XRE"/>
    <property type="match status" value="1"/>
</dbReference>
<sequence length="282" mass="29962">MTDEDVAPEQGELAITRTGDRLRLAREAAGLSLADVATRTRITQRHLAAIEKSDFSELPGRTYVTGFARAYARAVDLPEAEIGAAVRQELEDDEYGSRPLYEAYEPTDPARLPTARLTWTLVIVTLLLASAYGVWRFLSVEPDEALIAAQNRAADESEAPQSDAAPTSATKAGAAAVAANAPVVLTGLAEVWIGFDDATGKTENWRTLEAGEVYQVPPAYIEQFTLRTSIPQALRVTVGGRDVGSIGPADTLVKGVSLKPADLTARTEGSGSSTPTGPRPKG</sequence>
<evidence type="ECO:0000259" key="2">
    <source>
        <dbReference type="PROSITE" id="PS50943"/>
    </source>
</evidence>
<dbReference type="InterPro" id="IPR025194">
    <property type="entry name" value="RodZ-like_C"/>
</dbReference>
<organism evidence="3">
    <name type="scientific">uncultured Sphingopyxis sp</name>
    <dbReference type="NCBI Taxonomy" id="310581"/>
    <lineage>
        <taxon>Bacteria</taxon>
        <taxon>Pseudomonadati</taxon>
        <taxon>Pseudomonadota</taxon>
        <taxon>Alphaproteobacteria</taxon>
        <taxon>Sphingomonadales</taxon>
        <taxon>Sphingomonadaceae</taxon>
        <taxon>Sphingopyxis</taxon>
        <taxon>environmental samples</taxon>
    </lineage>
</organism>
<dbReference type="PROSITE" id="PS50943">
    <property type="entry name" value="HTH_CROC1"/>
    <property type="match status" value="1"/>
</dbReference>
<proteinExistence type="predicted"/>
<dbReference type="GO" id="GO:0003677">
    <property type="term" value="F:DNA binding"/>
    <property type="evidence" value="ECO:0007669"/>
    <property type="project" value="InterPro"/>
</dbReference>
<accession>A0A1Y5PRV3</accession>
<feature type="region of interest" description="Disordered" evidence="1">
    <location>
        <begin position="260"/>
        <end position="282"/>
    </location>
</feature>
<dbReference type="EMBL" id="LT598653">
    <property type="protein sequence ID" value="SBV32732.1"/>
    <property type="molecule type" value="Genomic_DNA"/>
</dbReference>
<dbReference type="CDD" id="cd00093">
    <property type="entry name" value="HTH_XRE"/>
    <property type="match status" value="1"/>
</dbReference>
<name>A0A1Y5PRV3_9SPHN</name>
<dbReference type="RefSeq" id="WP_295326039.1">
    <property type="nucleotide sequence ID" value="NZ_LT598653.1"/>
</dbReference>
<dbReference type="SUPFAM" id="SSF47413">
    <property type="entry name" value="lambda repressor-like DNA-binding domains"/>
    <property type="match status" value="1"/>
</dbReference>
<gene>
    <name evidence="3" type="ORF">SPPYR_1612</name>
</gene>
<evidence type="ECO:0000313" key="3">
    <source>
        <dbReference type="EMBL" id="SBV32732.1"/>
    </source>
</evidence>
<dbReference type="PANTHER" id="PTHR34475">
    <property type="match status" value="1"/>
</dbReference>
<dbReference type="InterPro" id="IPR001387">
    <property type="entry name" value="Cro/C1-type_HTH"/>
</dbReference>
<dbReference type="KEGG" id="sphu:SPPYR_1612"/>
<feature type="compositionally biased region" description="Polar residues" evidence="1">
    <location>
        <begin position="267"/>
        <end position="276"/>
    </location>
</feature>
<reference evidence="3" key="1">
    <citation type="submission" date="2016-03" db="EMBL/GenBank/DDBJ databases">
        <authorList>
            <person name="Ploux O."/>
        </authorList>
    </citation>
    <scope>NUCLEOTIDE SEQUENCE</scope>
    <source>
        <strain evidence="3">UC10</strain>
    </source>
</reference>
<dbReference type="Pfam" id="PF13413">
    <property type="entry name" value="HTH_25"/>
    <property type="match status" value="1"/>
</dbReference>
<dbReference type="Gene3D" id="1.10.260.40">
    <property type="entry name" value="lambda repressor-like DNA-binding domains"/>
    <property type="match status" value="1"/>
</dbReference>
<dbReference type="AlphaFoldDB" id="A0A1Y5PRV3"/>